<feature type="coiled-coil region" evidence="1">
    <location>
        <begin position="221"/>
        <end position="251"/>
    </location>
</feature>
<evidence type="ECO:0000256" key="2">
    <source>
        <dbReference type="SAM" id="Phobius"/>
    </source>
</evidence>
<gene>
    <name evidence="3" type="ORF">RFI_12090</name>
</gene>
<feature type="transmembrane region" description="Helical" evidence="2">
    <location>
        <begin position="63"/>
        <end position="84"/>
    </location>
</feature>
<name>X6NFF5_RETFI</name>
<dbReference type="AlphaFoldDB" id="X6NFF5"/>
<dbReference type="Proteomes" id="UP000023152">
    <property type="component" value="Unassembled WGS sequence"/>
</dbReference>
<evidence type="ECO:0008006" key="5">
    <source>
        <dbReference type="Google" id="ProtNLM"/>
    </source>
</evidence>
<comment type="caution">
    <text evidence="3">The sequence shown here is derived from an EMBL/GenBank/DDBJ whole genome shotgun (WGS) entry which is preliminary data.</text>
</comment>
<accession>X6NFF5</accession>
<sequence>MKRSDVSKSYKTTNDKIDKTKHIKMCFVWGGGKKTDKMLNNSSLPKYETFGTVSKKSQTKKSLWYGIIAIVLLALVAGVVYWNMPQQAVQKHVSVKADLQATHYGAVLGVHSKSEIKDDVSSQSVQKVSPKDVSSDIDEVVETAEEVADTGLAVVKTASEVADTVRDIVEGAATVLSGQEPGVLDAVKAVKTVEEIIDTVNEVGATATQAASTAEDVQGIIGNAEQTIAEVEEVVEEVQETIEDIQDTIDEYIPKKI</sequence>
<evidence type="ECO:0000256" key="1">
    <source>
        <dbReference type="SAM" id="Coils"/>
    </source>
</evidence>
<organism evidence="3 4">
    <name type="scientific">Reticulomyxa filosa</name>
    <dbReference type="NCBI Taxonomy" id="46433"/>
    <lineage>
        <taxon>Eukaryota</taxon>
        <taxon>Sar</taxon>
        <taxon>Rhizaria</taxon>
        <taxon>Retaria</taxon>
        <taxon>Foraminifera</taxon>
        <taxon>Monothalamids</taxon>
        <taxon>Reticulomyxidae</taxon>
        <taxon>Reticulomyxa</taxon>
    </lineage>
</organism>
<evidence type="ECO:0000313" key="3">
    <source>
        <dbReference type="EMBL" id="ETO25050.1"/>
    </source>
</evidence>
<keyword evidence="4" id="KW-1185">Reference proteome</keyword>
<dbReference type="SUPFAM" id="SSF58104">
    <property type="entry name" value="Methyl-accepting chemotaxis protein (MCP) signaling domain"/>
    <property type="match status" value="1"/>
</dbReference>
<reference evidence="3 4" key="1">
    <citation type="journal article" date="2013" name="Curr. Biol.">
        <title>The Genome of the Foraminiferan Reticulomyxa filosa.</title>
        <authorList>
            <person name="Glockner G."/>
            <person name="Hulsmann N."/>
            <person name="Schleicher M."/>
            <person name="Noegel A.A."/>
            <person name="Eichinger L."/>
            <person name="Gallinger C."/>
            <person name="Pawlowski J."/>
            <person name="Sierra R."/>
            <person name="Euteneuer U."/>
            <person name="Pillet L."/>
            <person name="Moustafa A."/>
            <person name="Platzer M."/>
            <person name="Groth M."/>
            <person name="Szafranski K."/>
            <person name="Schliwa M."/>
        </authorList>
    </citation>
    <scope>NUCLEOTIDE SEQUENCE [LARGE SCALE GENOMIC DNA]</scope>
</reference>
<keyword evidence="2" id="KW-0472">Membrane</keyword>
<protein>
    <recommendedName>
        <fullName evidence="5">Methyl-accepting transducer domain-containing protein</fullName>
    </recommendedName>
</protein>
<keyword evidence="1" id="KW-0175">Coiled coil</keyword>
<dbReference type="Gene3D" id="1.10.287.950">
    <property type="entry name" value="Methyl-accepting chemotaxis protein"/>
    <property type="match status" value="1"/>
</dbReference>
<keyword evidence="2" id="KW-0812">Transmembrane</keyword>
<keyword evidence="2" id="KW-1133">Transmembrane helix</keyword>
<dbReference type="EMBL" id="ASPP01008774">
    <property type="protein sequence ID" value="ETO25050.1"/>
    <property type="molecule type" value="Genomic_DNA"/>
</dbReference>
<evidence type="ECO:0000313" key="4">
    <source>
        <dbReference type="Proteomes" id="UP000023152"/>
    </source>
</evidence>
<proteinExistence type="predicted"/>